<dbReference type="Proteomes" id="UP000010469">
    <property type="component" value="Chromosome"/>
</dbReference>
<dbReference type="STRING" id="1056495.Calag_1194"/>
<dbReference type="GeneID" id="14212454"/>
<evidence type="ECO:0000313" key="1">
    <source>
        <dbReference type="EMBL" id="AFZ70914.1"/>
    </source>
</evidence>
<proteinExistence type="predicted"/>
<accession>L0ABV4</accession>
<dbReference type="OrthoDB" id="33957at2157"/>
<dbReference type="EMBL" id="CP003378">
    <property type="protein sequence ID" value="AFZ70914.1"/>
    <property type="molecule type" value="Genomic_DNA"/>
</dbReference>
<dbReference type="RefSeq" id="WP_015232811.1">
    <property type="nucleotide sequence ID" value="NC_019791.1"/>
</dbReference>
<dbReference type="AlphaFoldDB" id="L0ABV4"/>
<dbReference type="InParanoid" id="L0ABV4"/>
<keyword evidence="2" id="KW-1185">Reference proteome</keyword>
<sequence length="80" mass="9244">MENNQQDNEKDLVEILVSYKGSKVWAYNISGTSILVCPICKSSYFFSESDLMNHLISHAKGYIEKRRGTPSRQFIRREEG</sequence>
<dbReference type="eggNOG" id="arCOG05934">
    <property type="taxonomic scope" value="Archaea"/>
</dbReference>
<evidence type="ECO:0000313" key="2">
    <source>
        <dbReference type="Proteomes" id="UP000010469"/>
    </source>
</evidence>
<organism evidence="1 2">
    <name type="scientific">Caldisphaera lagunensis (strain DSM 15908 / JCM 11604 / ANMR 0165 / IC-154)</name>
    <dbReference type="NCBI Taxonomy" id="1056495"/>
    <lineage>
        <taxon>Archaea</taxon>
        <taxon>Thermoproteota</taxon>
        <taxon>Thermoprotei</taxon>
        <taxon>Acidilobales</taxon>
        <taxon>Caldisphaeraceae</taxon>
        <taxon>Caldisphaera</taxon>
    </lineage>
</organism>
<dbReference type="KEGG" id="clg:Calag_1194"/>
<protein>
    <submittedName>
        <fullName evidence="1">Uncharacterized protein</fullName>
    </submittedName>
</protein>
<name>L0ABV4_CALLD</name>
<reference evidence="2" key="1">
    <citation type="submission" date="2012-03" db="EMBL/GenBank/DDBJ databases">
        <title>Complete genome of Caldisphaera lagunensis DSM 15908.</title>
        <authorList>
            <person name="Lucas S."/>
            <person name="Copeland A."/>
            <person name="Lapidus A."/>
            <person name="Glavina del Rio T."/>
            <person name="Dalin E."/>
            <person name="Tice H."/>
            <person name="Bruce D."/>
            <person name="Goodwin L."/>
            <person name="Pitluck S."/>
            <person name="Peters L."/>
            <person name="Mikhailova N."/>
            <person name="Teshima H."/>
            <person name="Kyrpides N."/>
            <person name="Mavromatis K."/>
            <person name="Ivanova N."/>
            <person name="Brettin T."/>
            <person name="Detter J.C."/>
            <person name="Han C."/>
            <person name="Larimer F."/>
            <person name="Land M."/>
            <person name="Hauser L."/>
            <person name="Markowitz V."/>
            <person name="Cheng J.-F."/>
            <person name="Hugenholtz P."/>
            <person name="Woyke T."/>
            <person name="Wu D."/>
            <person name="Spring S."/>
            <person name="Schroeder M."/>
            <person name="Brambilla E."/>
            <person name="Klenk H.-P."/>
            <person name="Eisen J.A."/>
        </authorList>
    </citation>
    <scope>NUCLEOTIDE SEQUENCE [LARGE SCALE GENOMIC DNA]</scope>
    <source>
        <strain evidence="2">DSM 15908 / JCM 11604 / IC-154</strain>
    </source>
</reference>
<gene>
    <name evidence="1" type="ordered locus">Calag_1194</name>
</gene>
<dbReference type="HOGENOM" id="CLU_2581196_0_0_2"/>